<dbReference type="Gene3D" id="3.40.50.200">
    <property type="entry name" value="Peptidase S8/S53 domain"/>
    <property type="match status" value="1"/>
</dbReference>
<dbReference type="GO" id="GO:0006508">
    <property type="term" value="P:proteolysis"/>
    <property type="evidence" value="ECO:0007669"/>
    <property type="project" value="InterPro"/>
</dbReference>
<dbReference type="GO" id="GO:0004252">
    <property type="term" value="F:serine-type endopeptidase activity"/>
    <property type="evidence" value="ECO:0007669"/>
    <property type="project" value="InterPro"/>
</dbReference>
<dbReference type="InterPro" id="IPR036852">
    <property type="entry name" value="Peptidase_S8/S53_dom_sf"/>
</dbReference>
<protein>
    <submittedName>
        <fullName evidence="1">Peptidase S8</fullName>
    </submittedName>
</protein>
<evidence type="ECO:0000313" key="1">
    <source>
        <dbReference type="EMBL" id="MCQ4772099.1"/>
    </source>
</evidence>
<comment type="caution">
    <text evidence="1">The sequence shown here is derived from an EMBL/GenBank/DDBJ whole genome shotgun (WGS) entry which is preliminary data.</text>
</comment>
<dbReference type="SUPFAM" id="SSF52743">
    <property type="entry name" value="Subtilisin-like"/>
    <property type="match status" value="1"/>
</dbReference>
<dbReference type="Proteomes" id="UP001204562">
    <property type="component" value="Unassembled WGS sequence"/>
</dbReference>
<sequence length="96" mass="10110">SIVNGKIEMWLPTVEDVTSSTRFTKPIETMTMTIPSTARKVNKVAGYNDRIGNIAEFSGIGSAEEAEPRPDEAAPAVSILAPKNGGGYDACIGIIA</sequence>
<name>A0AAW5JXV1_9FIRM</name>
<evidence type="ECO:0000313" key="2">
    <source>
        <dbReference type="Proteomes" id="UP001204562"/>
    </source>
</evidence>
<reference evidence="1" key="1">
    <citation type="submission" date="2022-06" db="EMBL/GenBank/DDBJ databases">
        <title>Isolation of gut microbiota from human fecal samples.</title>
        <authorList>
            <person name="Pamer E.G."/>
            <person name="Barat B."/>
            <person name="Waligurski E."/>
            <person name="Medina S."/>
            <person name="Paddock L."/>
            <person name="Mostad J."/>
        </authorList>
    </citation>
    <scope>NUCLEOTIDE SEQUENCE</scope>
    <source>
        <strain evidence="1">DFI.9.91</strain>
    </source>
</reference>
<dbReference type="Gene3D" id="2.60.120.1290">
    <property type="match status" value="1"/>
</dbReference>
<dbReference type="EMBL" id="JANFYS010000388">
    <property type="protein sequence ID" value="MCQ4772099.1"/>
    <property type="molecule type" value="Genomic_DNA"/>
</dbReference>
<gene>
    <name evidence="1" type="ORF">NE579_17045</name>
</gene>
<dbReference type="AlphaFoldDB" id="A0AAW5JXV1"/>
<feature type="non-terminal residue" evidence="1">
    <location>
        <position position="96"/>
    </location>
</feature>
<proteinExistence type="predicted"/>
<organism evidence="1 2">
    <name type="scientific">Intestinimonas massiliensis</name>
    <name type="common">ex Afouda et al. 2020</name>
    <dbReference type="NCBI Taxonomy" id="1673721"/>
    <lineage>
        <taxon>Bacteria</taxon>
        <taxon>Bacillati</taxon>
        <taxon>Bacillota</taxon>
        <taxon>Clostridia</taxon>
        <taxon>Eubacteriales</taxon>
        <taxon>Intestinimonas</taxon>
    </lineage>
</organism>
<feature type="non-terminal residue" evidence="1">
    <location>
        <position position="1"/>
    </location>
</feature>
<accession>A0AAW5JXV1</accession>